<name>E2AEZ2_CAMFO</name>
<protein>
    <submittedName>
        <fullName evidence="1">Uncharacterized protein</fullName>
    </submittedName>
</protein>
<keyword evidence="2" id="KW-1185">Reference proteome</keyword>
<organism evidence="2">
    <name type="scientific">Camponotus floridanus</name>
    <name type="common">Florida carpenter ant</name>
    <dbReference type="NCBI Taxonomy" id="104421"/>
    <lineage>
        <taxon>Eukaryota</taxon>
        <taxon>Metazoa</taxon>
        <taxon>Ecdysozoa</taxon>
        <taxon>Arthropoda</taxon>
        <taxon>Hexapoda</taxon>
        <taxon>Insecta</taxon>
        <taxon>Pterygota</taxon>
        <taxon>Neoptera</taxon>
        <taxon>Endopterygota</taxon>
        <taxon>Hymenoptera</taxon>
        <taxon>Apocrita</taxon>
        <taxon>Aculeata</taxon>
        <taxon>Formicoidea</taxon>
        <taxon>Formicidae</taxon>
        <taxon>Formicinae</taxon>
        <taxon>Camponotus</taxon>
    </lineage>
</organism>
<proteinExistence type="predicted"/>
<sequence>MPVIQICNMISTIVLVCGKRQESTAVALRFTNHLSQDEYFIRRTRYNSASERMRIHVVGKSKDNNFGSPMANIRIMKRGAFVSSGSRRMKQMRNDVFSTNLKYIIALRFISCQKSHFENCTSRNEIEASPIRTFDLIFIQSIPRQQEFEAIKQLAIFRRVVHGFMPQNKTAETETSTAGNWRLLLLFLAEPILSWYIVACRTNLDTMRIIAQERLMFNEKLDFYFSLHISQSEICDIDISCNLFSMNATIAIAASPIRVSPSSSPSGAEAAHKLSDCSAYPLLRSPPLLSLAPRFGTFPGLDGRSGSEQAFFMDIIAAPKNMSQIERQKTIDIHDSISNGSNDNCSRTRNGALRALGLEIV</sequence>
<dbReference type="EMBL" id="GL438981">
    <property type="protein sequence ID" value="EFN68008.1"/>
    <property type="molecule type" value="Genomic_DNA"/>
</dbReference>
<gene>
    <name evidence="1" type="ORF">EAG_08122</name>
</gene>
<evidence type="ECO:0000313" key="1">
    <source>
        <dbReference type="EMBL" id="EFN68008.1"/>
    </source>
</evidence>
<dbReference type="Proteomes" id="UP000000311">
    <property type="component" value="Unassembled WGS sequence"/>
</dbReference>
<evidence type="ECO:0000313" key="2">
    <source>
        <dbReference type="Proteomes" id="UP000000311"/>
    </source>
</evidence>
<dbReference type="AlphaFoldDB" id="E2AEZ2"/>
<dbReference type="InParanoid" id="E2AEZ2"/>
<reference evidence="1 2" key="1">
    <citation type="journal article" date="2010" name="Science">
        <title>Genomic comparison of the ants Camponotus floridanus and Harpegnathos saltator.</title>
        <authorList>
            <person name="Bonasio R."/>
            <person name="Zhang G."/>
            <person name="Ye C."/>
            <person name="Mutti N.S."/>
            <person name="Fang X."/>
            <person name="Qin N."/>
            <person name="Donahue G."/>
            <person name="Yang P."/>
            <person name="Li Q."/>
            <person name="Li C."/>
            <person name="Zhang P."/>
            <person name="Huang Z."/>
            <person name="Berger S.L."/>
            <person name="Reinberg D."/>
            <person name="Wang J."/>
            <person name="Liebig J."/>
        </authorList>
    </citation>
    <scope>NUCLEOTIDE SEQUENCE [LARGE SCALE GENOMIC DNA]</scope>
    <source>
        <strain evidence="2">C129</strain>
    </source>
</reference>
<accession>E2AEZ2</accession>